<reference evidence="4" key="1">
    <citation type="submission" date="2010-07" db="EMBL/GenBank/DDBJ databases">
        <title>The genome sequence of Gaeumannomyces graminis var. tritici strain R3-111a-1.</title>
        <authorList>
            <consortium name="The Broad Institute Genome Sequencing Platform"/>
            <person name="Ma L.-J."/>
            <person name="Dead R."/>
            <person name="Young S."/>
            <person name="Zeng Q."/>
            <person name="Koehrsen M."/>
            <person name="Alvarado L."/>
            <person name="Berlin A."/>
            <person name="Chapman S.B."/>
            <person name="Chen Z."/>
            <person name="Freedman E."/>
            <person name="Gellesch M."/>
            <person name="Goldberg J."/>
            <person name="Griggs A."/>
            <person name="Gujja S."/>
            <person name="Heilman E.R."/>
            <person name="Heiman D."/>
            <person name="Hepburn T."/>
            <person name="Howarth C."/>
            <person name="Jen D."/>
            <person name="Larson L."/>
            <person name="Mehta T."/>
            <person name="Neiman D."/>
            <person name="Pearson M."/>
            <person name="Roberts A."/>
            <person name="Saif S."/>
            <person name="Shea T."/>
            <person name="Shenoy N."/>
            <person name="Sisk P."/>
            <person name="Stolte C."/>
            <person name="Sykes S."/>
            <person name="Walk T."/>
            <person name="White J."/>
            <person name="Yandava C."/>
            <person name="Haas B."/>
            <person name="Nusbaum C."/>
            <person name="Birren B."/>
        </authorList>
    </citation>
    <scope>NUCLEOTIDE SEQUENCE [LARGE SCALE GENOMIC DNA]</scope>
    <source>
        <strain evidence="4">R3-111a-1</strain>
    </source>
</reference>
<reference evidence="3" key="4">
    <citation type="journal article" date="2015" name="G3 (Bethesda)">
        <title>Genome sequences of three phytopathogenic species of the Magnaporthaceae family of fungi.</title>
        <authorList>
            <person name="Okagaki L.H."/>
            <person name="Nunes C.C."/>
            <person name="Sailsbery J."/>
            <person name="Clay B."/>
            <person name="Brown D."/>
            <person name="John T."/>
            <person name="Oh Y."/>
            <person name="Young N."/>
            <person name="Fitzgerald M."/>
            <person name="Haas B.J."/>
            <person name="Zeng Q."/>
            <person name="Young S."/>
            <person name="Adiconis X."/>
            <person name="Fan L."/>
            <person name="Levin J.Z."/>
            <person name="Mitchell T.K."/>
            <person name="Okubara P.A."/>
            <person name="Farman M.L."/>
            <person name="Kohn L.M."/>
            <person name="Birren B."/>
            <person name="Ma L.-J."/>
            <person name="Dean R.A."/>
        </authorList>
    </citation>
    <scope>NUCLEOTIDE SEQUENCE</scope>
    <source>
        <strain evidence="3">R3-111a-1</strain>
    </source>
</reference>
<protein>
    <submittedName>
        <fullName evidence="2 3">Uncharacterized protein</fullName>
    </submittedName>
</protein>
<reference evidence="2" key="3">
    <citation type="submission" date="2010-09" db="EMBL/GenBank/DDBJ databases">
        <title>Annotation of Gaeumannomyces graminis var. tritici R3-111a-1.</title>
        <authorList>
            <consortium name="The Broad Institute Genome Sequencing Platform"/>
            <person name="Ma L.-J."/>
            <person name="Dead R."/>
            <person name="Young S.K."/>
            <person name="Zeng Q."/>
            <person name="Gargeya S."/>
            <person name="Fitzgerald M."/>
            <person name="Haas B."/>
            <person name="Abouelleil A."/>
            <person name="Alvarado L."/>
            <person name="Arachchi H.M."/>
            <person name="Berlin A."/>
            <person name="Brown A."/>
            <person name="Chapman S.B."/>
            <person name="Chen Z."/>
            <person name="Dunbar C."/>
            <person name="Freedman E."/>
            <person name="Gearin G."/>
            <person name="Gellesch M."/>
            <person name="Goldberg J."/>
            <person name="Griggs A."/>
            <person name="Gujja S."/>
            <person name="Heiman D."/>
            <person name="Howarth C."/>
            <person name="Larson L."/>
            <person name="Lui A."/>
            <person name="MacDonald P.J.P."/>
            <person name="Mehta T."/>
            <person name="Montmayeur A."/>
            <person name="Murphy C."/>
            <person name="Neiman D."/>
            <person name="Pearson M."/>
            <person name="Priest M."/>
            <person name="Roberts A."/>
            <person name="Saif S."/>
            <person name="Shea T."/>
            <person name="Shenoy N."/>
            <person name="Sisk P."/>
            <person name="Stolte C."/>
            <person name="Sykes S."/>
            <person name="Yandava C."/>
            <person name="Wortman J."/>
            <person name="Nusbaum C."/>
            <person name="Birren B."/>
        </authorList>
    </citation>
    <scope>NUCLEOTIDE SEQUENCE</scope>
    <source>
        <strain evidence="2">R3-111a-1</strain>
    </source>
</reference>
<evidence type="ECO:0000256" key="1">
    <source>
        <dbReference type="SAM" id="Phobius"/>
    </source>
</evidence>
<keyword evidence="4" id="KW-1185">Reference proteome</keyword>
<dbReference type="AlphaFoldDB" id="J3P0V6"/>
<dbReference type="EMBL" id="GL385397">
    <property type="protein sequence ID" value="EJT77240.1"/>
    <property type="molecule type" value="Genomic_DNA"/>
</dbReference>
<dbReference type="RefSeq" id="XP_009223240.1">
    <property type="nucleotide sequence ID" value="XM_009224976.1"/>
</dbReference>
<name>J3P0V6_GAET3</name>
<reference evidence="2" key="2">
    <citation type="submission" date="2010-07" db="EMBL/GenBank/DDBJ databases">
        <authorList>
            <consortium name="The Broad Institute Genome Sequencing Platform"/>
            <consortium name="Broad Institute Genome Sequencing Center for Infectious Disease"/>
            <person name="Ma L.-J."/>
            <person name="Dead R."/>
            <person name="Young S."/>
            <person name="Zeng Q."/>
            <person name="Koehrsen M."/>
            <person name="Alvarado L."/>
            <person name="Berlin A."/>
            <person name="Chapman S.B."/>
            <person name="Chen Z."/>
            <person name="Freedman E."/>
            <person name="Gellesch M."/>
            <person name="Goldberg J."/>
            <person name="Griggs A."/>
            <person name="Gujja S."/>
            <person name="Heilman E.R."/>
            <person name="Heiman D."/>
            <person name="Hepburn T."/>
            <person name="Howarth C."/>
            <person name="Jen D."/>
            <person name="Larson L."/>
            <person name="Mehta T."/>
            <person name="Neiman D."/>
            <person name="Pearson M."/>
            <person name="Roberts A."/>
            <person name="Saif S."/>
            <person name="Shea T."/>
            <person name="Shenoy N."/>
            <person name="Sisk P."/>
            <person name="Stolte C."/>
            <person name="Sykes S."/>
            <person name="Walk T."/>
            <person name="White J."/>
            <person name="Yandava C."/>
            <person name="Haas B."/>
            <person name="Nusbaum C."/>
            <person name="Birren B."/>
        </authorList>
    </citation>
    <scope>NUCLEOTIDE SEQUENCE</scope>
    <source>
        <strain evidence="2">R3-111a-1</strain>
    </source>
</reference>
<reference evidence="3" key="5">
    <citation type="submission" date="2018-04" db="UniProtKB">
        <authorList>
            <consortium name="EnsemblFungi"/>
        </authorList>
    </citation>
    <scope>IDENTIFICATION</scope>
    <source>
        <strain evidence="3">R3-111a-1</strain>
    </source>
</reference>
<sequence>MGATIGIAIGIACAILLPFTLHVVARCRRRDAKRGTKEGPDSESFPLMARSSYSDLEVLPEMDPQVTSHDISYPLAHELSADCVPSELPERSRTPISRRRSI</sequence>
<dbReference type="GeneID" id="20347610"/>
<dbReference type="EnsemblFungi" id="EJT77240">
    <property type="protein sequence ID" value="EJT77240"/>
    <property type="gene ID" value="GGTG_07152"/>
</dbReference>
<dbReference type="Proteomes" id="UP000006039">
    <property type="component" value="Unassembled WGS sequence"/>
</dbReference>
<proteinExistence type="predicted"/>
<keyword evidence="1" id="KW-0472">Membrane</keyword>
<dbReference type="VEuPathDB" id="FungiDB:GGTG_07152"/>
<feature type="transmembrane region" description="Helical" evidence="1">
    <location>
        <begin position="6"/>
        <end position="25"/>
    </location>
</feature>
<keyword evidence="1" id="KW-1133">Transmembrane helix</keyword>
<evidence type="ECO:0000313" key="2">
    <source>
        <dbReference type="EMBL" id="EJT77240.1"/>
    </source>
</evidence>
<accession>J3P0V6</accession>
<evidence type="ECO:0000313" key="4">
    <source>
        <dbReference type="Proteomes" id="UP000006039"/>
    </source>
</evidence>
<organism evidence="2">
    <name type="scientific">Gaeumannomyces tritici (strain R3-111a-1)</name>
    <name type="common">Wheat and barley take-all root rot fungus</name>
    <name type="synonym">Gaeumannomyces graminis var. tritici</name>
    <dbReference type="NCBI Taxonomy" id="644352"/>
    <lineage>
        <taxon>Eukaryota</taxon>
        <taxon>Fungi</taxon>
        <taxon>Dikarya</taxon>
        <taxon>Ascomycota</taxon>
        <taxon>Pezizomycotina</taxon>
        <taxon>Sordariomycetes</taxon>
        <taxon>Sordariomycetidae</taxon>
        <taxon>Magnaporthales</taxon>
        <taxon>Magnaporthaceae</taxon>
        <taxon>Gaeumannomyces</taxon>
    </lineage>
</organism>
<gene>
    <name evidence="3" type="primary">20347610</name>
    <name evidence="2" type="ORF">GGTG_07152</name>
</gene>
<keyword evidence="1" id="KW-0812">Transmembrane</keyword>
<evidence type="ECO:0000313" key="3">
    <source>
        <dbReference type="EnsemblFungi" id="EJT77240"/>
    </source>
</evidence>
<dbReference type="HOGENOM" id="CLU_2277687_0_0_1"/>